<dbReference type="EMBL" id="JXTC01000003">
    <property type="protein sequence ID" value="POO03028.1"/>
    <property type="molecule type" value="Genomic_DNA"/>
</dbReference>
<accession>A0A2P5FZ09</accession>
<dbReference type="PANTHER" id="PTHR48449">
    <property type="entry name" value="DUF1985 DOMAIN-CONTAINING PROTEIN"/>
    <property type="match status" value="1"/>
</dbReference>
<dbReference type="AlphaFoldDB" id="A0A2P5FZ09"/>
<proteinExistence type="predicted"/>
<dbReference type="OrthoDB" id="1750169at2759"/>
<sequence length="99" mass="11845">MTKIKEKFEKFDLTERAKNCLFKQFFLVPPLRVSRILHQLLHRIVKSKNPDELLFFVRRSHLRFGLGEFALITALNFDKDPDMVKYKSISSNRRLVEHI</sequence>
<protein>
    <recommendedName>
        <fullName evidence="3">DUF1985 domain-containing protein</fullName>
    </recommendedName>
</protein>
<evidence type="ECO:0000313" key="1">
    <source>
        <dbReference type="EMBL" id="POO03028.1"/>
    </source>
</evidence>
<reference evidence="2" key="1">
    <citation type="submission" date="2016-06" db="EMBL/GenBank/DDBJ databases">
        <title>Parallel loss of symbiosis genes in relatives of nitrogen-fixing non-legume Parasponia.</title>
        <authorList>
            <person name="Van Velzen R."/>
            <person name="Holmer R."/>
            <person name="Bu F."/>
            <person name="Rutten L."/>
            <person name="Van Zeijl A."/>
            <person name="Liu W."/>
            <person name="Santuari L."/>
            <person name="Cao Q."/>
            <person name="Sharma T."/>
            <person name="Shen D."/>
            <person name="Roswanjaya Y."/>
            <person name="Wardhani T."/>
            <person name="Kalhor M.S."/>
            <person name="Jansen J."/>
            <person name="Van den Hoogen J."/>
            <person name="Gungor B."/>
            <person name="Hartog M."/>
            <person name="Hontelez J."/>
            <person name="Verver J."/>
            <person name="Yang W.-C."/>
            <person name="Schijlen E."/>
            <person name="Repin R."/>
            <person name="Schilthuizen M."/>
            <person name="Schranz E."/>
            <person name="Heidstra R."/>
            <person name="Miyata K."/>
            <person name="Fedorova E."/>
            <person name="Kohlen W."/>
            <person name="Bisseling T."/>
            <person name="Smit S."/>
            <person name="Geurts R."/>
        </authorList>
    </citation>
    <scope>NUCLEOTIDE SEQUENCE [LARGE SCALE GENOMIC DNA]</scope>
    <source>
        <strain evidence="2">cv. RG33-2</strain>
    </source>
</reference>
<comment type="caution">
    <text evidence="1">The sequence shown here is derived from an EMBL/GenBank/DDBJ whole genome shotgun (WGS) entry which is preliminary data.</text>
</comment>
<dbReference type="InParanoid" id="A0A2P5FZ09"/>
<dbReference type="PANTHER" id="PTHR48449:SF1">
    <property type="entry name" value="DUF1985 DOMAIN-CONTAINING PROTEIN"/>
    <property type="match status" value="1"/>
</dbReference>
<name>A0A2P5FZ09_TREOI</name>
<dbReference type="Proteomes" id="UP000237000">
    <property type="component" value="Unassembled WGS sequence"/>
</dbReference>
<keyword evidence="2" id="KW-1185">Reference proteome</keyword>
<evidence type="ECO:0008006" key="3">
    <source>
        <dbReference type="Google" id="ProtNLM"/>
    </source>
</evidence>
<evidence type="ECO:0000313" key="2">
    <source>
        <dbReference type="Proteomes" id="UP000237000"/>
    </source>
</evidence>
<organism evidence="1 2">
    <name type="scientific">Trema orientale</name>
    <name type="common">Charcoal tree</name>
    <name type="synonym">Celtis orientalis</name>
    <dbReference type="NCBI Taxonomy" id="63057"/>
    <lineage>
        <taxon>Eukaryota</taxon>
        <taxon>Viridiplantae</taxon>
        <taxon>Streptophyta</taxon>
        <taxon>Embryophyta</taxon>
        <taxon>Tracheophyta</taxon>
        <taxon>Spermatophyta</taxon>
        <taxon>Magnoliopsida</taxon>
        <taxon>eudicotyledons</taxon>
        <taxon>Gunneridae</taxon>
        <taxon>Pentapetalae</taxon>
        <taxon>rosids</taxon>
        <taxon>fabids</taxon>
        <taxon>Rosales</taxon>
        <taxon>Cannabaceae</taxon>
        <taxon>Trema</taxon>
    </lineage>
</organism>
<gene>
    <name evidence="1" type="ORF">TorRG33x02_010890</name>
</gene>